<dbReference type="SMART" id="SM00671">
    <property type="entry name" value="SEL1"/>
    <property type="match status" value="12"/>
</dbReference>
<keyword evidence="3" id="KW-1185">Reference proteome</keyword>
<evidence type="ECO:0000313" key="3">
    <source>
        <dbReference type="Proteomes" id="UP001476247"/>
    </source>
</evidence>
<dbReference type="Pfam" id="PF08238">
    <property type="entry name" value="Sel1"/>
    <property type="match status" value="12"/>
</dbReference>
<reference evidence="2 3" key="1">
    <citation type="submission" date="2024-04" db="EMBL/GenBank/DDBJ databases">
        <title>genome sequences of Mucor flavus KT1a and Helicostylum pulchrum KT1b strains isolation_sourced from the surface of a dry-aged beef.</title>
        <authorList>
            <person name="Toyotome T."/>
            <person name="Hosono M."/>
            <person name="Torimaru M."/>
            <person name="Fukuda K."/>
            <person name="Mikami N."/>
        </authorList>
    </citation>
    <scope>NUCLEOTIDE SEQUENCE [LARGE SCALE GENOMIC DNA]</scope>
    <source>
        <strain evidence="2 3">KT1b</strain>
    </source>
</reference>
<evidence type="ECO:0008006" key="4">
    <source>
        <dbReference type="Google" id="ProtNLM"/>
    </source>
</evidence>
<dbReference type="SUPFAM" id="SSF81901">
    <property type="entry name" value="HCP-like"/>
    <property type="match status" value="4"/>
</dbReference>
<dbReference type="Gene3D" id="1.25.40.10">
    <property type="entry name" value="Tetratricopeptide repeat domain"/>
    <property type="match status" value="5"/>
</dbReference>
<dbReference type="InterPro" id="IPR011990">
    <property type="entry name" value="TPR-like_helical_dom_sf"/>
</dbReference>
<organism evidence="2 3">
    <name type="scientific">Helicostylum pulchrum</name>
    <dbReference type="NCBI Taxonomy" id="562976"/>
    <lineage>
        <taxon>Eukaryota</taxon>
        <taxon>Fungi</taxon>
        <taxon>Fungi incertae sedis</taxon>
        <taxon>Mucoromycota</taxon>
        <taxon>Mucoromycotina</taxon>
        <taxon>Mucoromycetes</taxon>
        <taxon>Mucorales</taxon>
        <taxon>Mucorineae</taxon>
        <taxon>Mucoraceae</taxon>
        <taxon>Helicostylum</taxon>
    </lineage>
</organism>
<evidence type="ECO:0000313" key="2">
    <source>
        <dbReference type="EMBL" id="GAA5795868.1"/>
    </source>
</evidence>
<proteinExistence type="inferred from homology"/>
<dbReference type="InterPro" id="IPR050767">
    <property type="entry name" value="Sel1_AlgK"/>
</dbReference>
<dbReference type="PANTHER" id="PTHR11102">
    <property type="entry name" value="SEL-1-LIKE PROTEIN"/>
    <property type="match status" value="1"/>
</dbReference>
<dbReference type="EMBL" id="BAABUJ010000005">
    <property type="protein sequence ID" value="GAA5795868.1"/>
    <property type="molecule type" value="Genomic_DNA"/>
</dbReference>
<protein>
    <recommendedName>
        <fullName evidence="4">Beta-lactamase</fullName>
    </recommendedName>
</protein>
<dbReference type="Proteomes" id="UP001476247">
    <property type="component" value="Unassembled WGS sequence"/>
</dbReference>
<dbReference type="InterPro" id="IPR006597">
    <property type="entry name" value="Sel1-like"/>
</dbReference>
<accession>A0ABP9XM33</accession>
<sequence length="706" mass="79671">MNLFKKIALQWNNPVAQNLIGAMYMNGDQGITSHERYALKWLLLAAENSWAAAMLVLAGSYRLGVSTTIKDPEIISIIEYRVDQKLTSPAFYLDPSYRLTGSALDRIFDIVNWYAIDDVFDIIAWSSFTNKKSRGVAQSQKAAKNGSADACMSIGFIYECDRDGEQDYKEALKWYNRTLDLSGSIDAAYRIGVIYYNAKGVKSDGKLALKYFGLRVSHSDHGPAYLFMGHIYETGEDTLWKGFDCGQVRAALALAKFYTGGLGVRKDNEKVEEWMMEVMSATKLDQAPPDIFPASVYDNEYAALFKAIIYFTGFDLTKRDPLKAIQLFKEIASNWDNPVAQYFIAIMYFEGDQGIPQDKKSGFHWFSLAAHSGWLYAMGYMGYAYNFGESVTKDQNKALYWFKKVVKNDDNDSGLIDDGTIYLFGNKRFLLNSSHVDRNVIAAVDSNTRSKLASPIKYLKEIDHTTSTTEIQRLTIWDILTNKKSSGVAACQFYISTIYANIKTDYPQDIGEAFRWASKAAKNRCPLSCRFIALHYEYGNVVKQDYKQAMKWYELSCDFGDPVESLFRIGTLHYDGKGVKRDHKMALDYFKDTITYSNHGEAFFLIGEIYKLGQDGVVQNYRRAYQCYSRAFGYGIVPAGTEIGLFYCKGLGVCPDRGKACEWLSKAAALDCTLALHVLNSIQTDGFDRVTSTITEIETGEISLLK</sequence>
<gene>
    <name evidence="2" type="ORF">HPULCUR_001230</name>
</gene>
<comment type="caution">
    <text evidence="2">The sequence shown here is derived from an EMBL/GenBank/DDBJ whole genome shotgun (WGS) entry which is preliminary data.</text>
</comment>
<evidence type="ECO:0000256" key="1">
    <source>
        <dbReference type="ARBA" id="ARBA00038101"/>
    </source>
</evidence>
<name>A0ABP9XM33_9FUNG</name>
<comment type="similarity">
    <text evidence="1">Belongs to the sel-1 family.</text>
</comment>
<dbReference type="PANTHER" id="PTHR11102:SF160">
    <property type="entry name" value="ERAD-ASSOCIATED E3 UBIQUITIN-PROTEIN LIGASE COMPONENT HRD3"/>
    <property type="match status" value="1"/>
</dbReference>